<gene>
    <name evidence="2" type="ORF">JMUB3936_0457</name>
</gene>
<reference evidence="2 3" key="1">
    <citation type="submission" date="2019-07" db="EMBL/GenBank/DDBJ databases">
        <title>Complete Genome Sequence of Leptotrichia wadei Strain JMUB3936.</title>
        <authorList>
            <person name="Watanabe S."/>
            <person name="Cui L."/>
        </authorList>
    </citation>
    <scope>NUCLEOTIDE SEQUENCE [LARGE SCALE GENOMIC DNA]</scope>
    <source>
        <strain evidence="2 3">JMUB3936</strain>
    </source>
</reference>
<evidence type="ECO:0000259" key="1">
    <source>
        <dbReference type="PROSITE" id="PS51208"/>
    </source>
</evidence>
<evidence type="ECO:0000313" key="2">
    <source>
        <dbReference type="EMBL" id="BBM54177.1"/>
    </source>
</evidence>
<dbReference type="Pfam" id="PF03797">
    <property type="entry name" value="Autotransporter"/>
    <property type="match status" value="1"/>
</dbReference>
<dbReference type="Gene3D" id="2.40.128.130">
    <property type="entry name" value="Autotransporter beta-domain"/>
    <property type="match status" value="1"/>
</dbReference>
<accession>A0A510KSC5</accession>
<sequence length="2458" mass="263601">MTNNLTVLKKDLKSFAKRVKDFKYTESALITFLLTGLIELTGVSFNLFSAENEIQAQTKAINTSITNLKSDFRFARHENDKLLRKTNLELVKLMEQGDHVVKSPWSSWQYGINGFYNSWQGSYKGRGDKTADYKYERDKTMSKTKYEAYPHTLYGNTTELGLKQEPNASIPVSATLNPLIPKVKHANVSMAVDISELPSFTPRTVNPPEKPNIDTTVSVNAPTFSLAGESLQNGGERFFDANKGLKKLKNGVMEIYGPSGSIIDETGGGVIESVAILGGNFVTSRIDNGNSAYQNYPFGDAYRYFGVWEYAYSDYSIQNAFSQHMQSNNPDLINKVDGGTSPIVISGTQGTDYYMNTSKPLDRAWASGSYGFPASIPDANVPGYPTASERAVVIAPNTVVRHLNRSQTITGAKSGFIRMANNIGNNGNQSATMLNNGNILYARNFKTESNPEIHRSNIGKTYNTPIRELVHLDTHGAADILTQRNNLMTALGNAEVSGVATDVTRAYDDFKDIALAKGLEKSQTFINSGTTVIEGEKVAFSNSYDHSNNMPNGKWMATVINTGNITIHPMYVLGSNVHPTGTNGYYSFEKDELNSDAAVFVVSPEVYWVGNGTNPANGIPQLLYNSGKINVYNRNSAVFFINPDPFERTQNTTARRDITIVNRKENGIKMYGNKGVGVYIKTPNYVKQLNLDFSDTQASAGNFSPMTLYGDNSIGLYIEKIDDANDTADKPPTTGTSPFFIASDVGKNTSIKKASSQNKSVVYGNFAVDIGDSSDTGNQKYTSSNQVTTSTVTNTTTITPGLTEGTPHEFILNNVEVDSAGNVVTDSSGNPVEIPQIENSYGIFSNYNIDFSDTSVSGTTGINKFGHQIRIFGNTKNNIGVLTGNDADYKLGAGSVELSGANSIDNTGILVGGSIGTGGTPSHETDGTVTGDVVMIKGTATVTPTSVTGGSDRGNRAITAIGKDSNNNPNSVTVNAVDSDKATNSITLVADEGAQITVNDPAVGNTVISTPISAGLKITNSVFKNDTTRLRADGSSKDNVGAAYANKSATITINKANPQSVANISIVGGVDDNTKKNVGFGLFADNNAKINAQNNWIKVTNGATNIASLGNAEIDLKGATVEYKGEGYALYTDSTSKISGAINMNNAKLVLDGKAVGYVHYQDQPNMINVTGMGIDILDDDVIVSDLRKLSGRVSVDVENNGAPNRLVDQLLGSGVGTITSSNGKSHYKYAVVDNADININSAVDKADNSGTDTDSEVFTKRFLYQNSKIDVTAAGSVKAELDDMQMKAIDVNLKTPVGLAVTASAQTKDNDTTGINNSGTVSADKTVGSDRGGIGLYVDYGYINNNAAGTVNVEKGTVNNPNDKAIGIFGTNSTKIVNDGKVNAGGKKSIGILGLSYRIDSKTGLAIDPKTETYYDNVTTHSGHHPFGVVDVENGATGKITMDNDGAVGMFVKNNSTDKNSSGNYVVTNASDIKTKNETRGVNKGEITINGNDSSVGMGANNGIITNASSGKINVNGTKSAGMYGTNDSDLINNGEINVAATSAGNESIGMYIDDQVSTIANTGKINVGKSSYGIYGKDVNMTDGEINVADDGVGVYSTGPSVNLSGGKIDVANNNSVGVYIADDSKNPQATTVTSSVDMKVGDTDSFGYLITASKAKTDLTINPTANPVHVGEKSVYVYSGAPQSLGGKIVNKSDIVMDKNNGYGIYSSQDAENYGNIDLRAGVGNIGVYSTQGNSKNFGVITVGPSNVTSKQYGIGMATGYYNETTKVATNEGTIENHGTINVSDDNSVGMYAVGSSSKAINRGTINLSGNNTTGMYIDRFATGENYGTIQTTPTANGAGIKGVVVANGGVIKNYGTINIVGNKNIGVYAFRGDVTDPNYVPYEAHGTGNTSTRPYVEGTATDQKVTGKAIVKVPPASLPSPVSISIDGVDVAPVKVDTNIPSPEAPEVLITDLSGVTRLNLETEKMDHNHTHSNGEISTIGMYVDTSGINYTNPIQGLNNLSGLTDVDLIMGTEVTKYLNAKAIQIGDNILKPYNDALASVVSTGVTLNVNSASLTWIAQPVESGNIAAPIKTVYMVKIPYTDFASKNDVDTEHFLDGLEQRYGVEDIHSREKQIFNKLNDLGKGEPHIFAQAVNEMKGYEYSNTQQRINATGNALDKEFKYLWKDWRNPSKQNNKIKVFGMKDEYKTNTAGVIDYDSNAWGVAYVHEDEKVQMGKSSGWYAGAVTNRFKFKDLGKSREDQTMVKLGIFKTMSPRKDYNGALQWTVAGDIFGGINNMHRKYWVVDDTFEAKSTYSSYGAALKNELGYDIRMSERTHLRPYGALKMEYGRFNDIKENSGQMRLEVKGNDYFSVKPEAGLEFKYIQPLAVRTQLSVGLTVAYENEIGKLNKLNQARVRYTTADWYNLRSEKEDRRGNGKFDLNIGVDNTRFGVTVNAGYDTKGNNVRGGIGFRAIY</sequence>
<dbReference type="PROSITE" id="PS51208">
    <property type="entry name" value="AUTOTRANSPORTER"/>
    <property type="match status" value="1"/>
</dbReference>
<dbReference type="SUPFAM" id="SSF103515">
    <property type="entry name" value="Autotransporter"/>
    <property type="match status" value="1"/>
</dbReference>
<feature type="domain" description="Autotransporter" evidence="1">
    <location>
        <begin position="2172"/>
        <end position="2458"/>
    </location>
</feature>
<proteinExistence type="predicted"/>
<dbReference type="RefSeq" id="WP_232054004.1">
    <property type="nucleotide sequence ID" value="NZ_AP019841.1"/>
</dbReference>
<dbReference type="SMART" id="SM00869">
    <property type="entry name" value="Autotransporter"/>
    <property type="match status" value="1"/>
</dbReference>
<dbReference type="InterPro" id="IPR053787">
    <property type="entry name" value="Autotransptr-assoc_N"/>
</dbReference>
<dbReference type="Proteomes" id="UP000321944">
    <property type="component" value="Chromosome"/>
</dbReference>
<dbReference type="InterPro" id="IPR036709">
    <property type="entry name" value="Autotransporte_beta_dom_sf"/>
</dbReference>
<protein>
    <submittedName>
        <fullName evidence="2">Autotransporter beta-domain protein</fullName>
    </submittedName>
</protein>
<dbReference type="EMBL" id="AP019841">
    <property type="protein sequence ID" value="BBM54177.1"/>
    <property type="molecule type" value="Genomic_DNA"/>
</dbReference>
<name>A0A510KSC5_9FUSO</name>
<evidence type="ECO:0000313" key="3">
    <source>
        <dbReference type="Proteomes" id="UP000321944"/>
    </source>
</evidence>
<dbReference type="InterPro" id="IPR005546">
    <property type="entry name" value="Autotransporte_beta"/>
</dbReference>
<organism evidence="2 3">
    <name type="scientific">Leptotrichia wadei</name>
    <dbReference type="NCBI Taxonomy" id="157687"/>
    <lineage>
        <taxon>Bacteria</taxon>
        <taxon>Fusobacteriati</taxon>
        <taxon>Fusobacteriota</taxon>
        <taxon>Fusobacteriia</taxon>
        <taxon>Fusobacteriales</taxon>
        <taxon>Leptotrichiaceae</taxon>
        <taxon>Leptotrichia</taxon>
    </lineage>
</organism>
<dbReference type="NCBIfam" id="NF033175">
    <property type="entry name" value="fuso_auto_Nterm"/>
    <property type="match status" value="1"/>
</dbReference>